<dbReference type="GO" id="GO:0003677">
    <property type="term" value="F:DNA binding"/>
    <property type="evidence" value="ECO:0007669"/>
    <property type="project" value="InterPro"/>
</dbReference>
<dbReference type="AlphaFoldDB" id="A0A6P2D5X0"/>
<dbReference type="SMART" id="SM00530">
    <property type="entry name" value="HTH_XRE"/>
    <property type="match status" value="1"/>
</dbReference>
<evidence type="ECO:0000256" key="1">
    <source>
        <dbReference type="SAM" id="MobiDB-lite"/>
    </source>
</evidence>
<dbReference type="CDD" id="cd00093">
    <property type="entry name" value="HTH_XRE"/>
    <property type="match status" value="1"/>
</dbReference>
<evidence type="ECO:0000259" key="2">
    <source>
        <dbReference type="PROSITE" id="PS50943"/>
    </source>
</evidence>
<dbReference type="EMBL" id="LR593886">
    <property type="protein sequence ID" value="VTR96307.1"/>
    <property type="molecule type" value="Genomic_DNA"/>
</dbReference>
<keyword evidence="4" id="KW-1185">Reference proteome</keyword>
<accession>A0A6P2D5X0</accession>
<proteinExistence type="predicted"/>
<reference evidence="3 4" key="1">
    <citation type="submission" date="2019-05" db="EMBL/GenBank/DDBJ databases">
        <authorList>
            <consortium name="Science for Life Laboratories"/>
        </authorList>
    </citation>
    <scope>NUCLEOTIDE SEQUENCE [LARGE SCALE GENOMIC DNA]</scope>
    <source>
        <strain evidence="3">Soil9</strain>
    </source>
</reference>
<dbReference type="Proteomes" id="UP000464178">
    <property type="component" value="Chromosome"/>
</dbReference>
<feature type="domain" description="HTH cro/C1-type" evidence="2">
    <location>
        <begin position="16"/>
        <end position="71"/>
    </location>
</feature>
<dbReference type="RefSeq" id="WP_162670609.1">
    <property type="nucleotide sequence ID" value="NZ_LR593886.1"/>
</dbReference>
<evidence type="ECO:0000313" key="4">
    <source>
        <dbReference type="Proteomes" id="UP000464178"/>
    </source>
</evidence>
<dbReference type="Pfam" id="PF01381">
    <property type="entry name" value="HTH_3"/>
    <property type="match status" value="1"/>
</dbReference>
<protein>
    <submittedName>
        <fullName evidence="3">Transcriptional regulator:: HTH_31</fullName>
    </submittedName>
</protein>
<organism evidence="3 4">
    <name type="scientific">Gemmata massiliana</name>
    <dbReference type="NCBI Taxonomy" id="1210884"/>
    <lineage>
        <taxon>Bacteria</taxon>
        <taxon>Pseudomonadati</taxon>
        <taxon>Planctomycetota</taxon>
        <taxon>Planctomycetia</taxon>
        <taxon>Gemmatales</taxon>
        <taxon>Gemmataceae</taxon>
        <taxon>Gemmata</taxon>
    </lineage>
</organism>
<dbReference type="InterPro" id="IPR010982">
    <property type="entry name" value="Lambda_DNA-bd_dom_sf"/>
</dbReference>
<evidence type="ECO:0000313" key="3">
    <source>
        <dbReference type="EMBL" id="VTR96307.1"/>
    </source>
</evidence>
<feature type="region of interest" description="Disordered" evidence="1">
    <location>
        <begin position="74"/>
        <end position="103"/>
    </location>
</feature>
<dbReference type="PROSITE" id="PS50943">
    <property type="entry name" value="HTH_CROC1"/>
    <property type="match status" value="1"/>
</dbReference>
<dbReference type="KEGG" id="gms:SOIL9_14070"/>
<dbReference type="SUPFAM" id="SSF47413">
    <property type="entry name" value="lambda repressor-like DNA-binding domains"/>
    <property type="match status" value="1"/>
</dbReference>
<sequence length="103" mass="11419">MTLAKKKTTPAFRARLRQLRDAVGISQVRTAKIVGVHIATYMRWERLGETEPTFSQLCVLADTFGVTLNDFVTEAPPAETPEPEPVTKVPKKKATPKKAKGKK</sequence>
<dbReference type="InterPro" id="IPR001387">
    <property type="entry name" value="Cro/C1-type_HTH"/>
</dbReference>
<gene>
    <name evidence="3" type="ORF">SOIL9_14070</name>
</gene>
<feature type="compositionally biased region" description="Basic residues" evidence="1">
    <location>
        <begin position="89"/>
        <end position="103"/>
    </location>
</feature>
<name>A0A6P2D5X0_9BACT</name>
<dbReference type="Gene3D" id="1.10.260.40">
    <property type="entry name" value="lambda repressor-like DNA-binding domains"/>
    <property type="match status" value="1"/>
</dbReference>